<evidence type="ECO:0000313" key="7">
    <source>
        <dbReference type="EMBL" id="GBM84592.1"/>
    </source>
</evidence>
<dbReference type="AlphaFoldDB" id="A0A4Y2IVF0"/>
<evidence type="ECO:0000313" key="3">
    <source>
        <dbReference type="EMBL" id="GBM81868.1"/>
    </source>
</evidence>
<keyword evidence="8" id="KW-1185">Reference proteome</keyword>
<dbReference type="Proteomes" id="UP000499080">
    <property type="component" value="Unassembled WGS sequence"/>
</dbReference>
<evidence type="ECO:0000313" key="4">
    <source>
        <dbReference type="EMBL" id="GBM81888.1"/>
    </source>
</evidence>
<evidence type="ECO:0000313" key="8">
    <source>
        <dbReference type="Proteomes" id="UP000499080"/>
    </source>
</evidence>
<proteinExistence type="predicted"/>
<comment type="caution">
    <text evidence="4">The sequence shown here is derived from an EMBL/GenBank/DDBJ whole genome shotgun (WGS) entry which is preliminary data.</text>
</comment>
<gene>
    <name evidence="5" type="ORF">AVEN_122299_1</name>
    <name evidence="1" type="ORF">AVEN_191899_1</name>
    <name evidence="3" type="ORF">AVEN_207746_1</name>
    <name evidence="4" type="ORF">AVEN_220757_1</name>
    <name evidence="2" type="ORF">AVEN_258001_1</name>
    <name evidence="6" type="ORF">AVEN_270136_1</name>
    <name evidence="7" type="ORF">AVEN_66372_1</name>
</gene>
<name>A0A4Y2IVF0_ARAVE</name>
<evidence type="ECO:0000313" key="5">
    <source>
        <dbReference type="EMBL" id="GBM82968.1"/>
    </source>
</evidence>
<protein>
    <submittedName>
        <fullName evidence="4">Uncharacterized protein</fullName>
    </submittedName>
</protein>
<dbReference type="EMBL" id="BGPR01265162">
    <property type="protein sequence ID" value="GBM82968.1"/>
    <property type="molecule type" value="Genomic_DNA"/>
</dbReference>
<evidence type="ECO:0000313" key="2">
    <source>
        <dbReference type="EMBL" id="GBM81680.1"/>
    </source>
</evidence>
<dbReference type="EMBL" id="BGPR01265762">
    <property type="protein sequence ID" value="GBM84592.1"/>
    <property type="molecule type" value="Genomic_DNA"/>
</dbReference>
<dbReference type="EMBL" id="BGPR01264766">
    <property type="protein sequence ID" value="GBM81888.1"/>
    <property type="molecule type" value="Genomic_DNA"/>
</dbReference>
<sequence length="124" mass="13907">MLSDKQPFFPPLNRICSKGEGCRKQESPLHPLSIVLLQCLMSFSVNEMLLRGERKLQESPLPSRLHAKVVPVKLTGMSQFSNYLASLNLIRVKIPCLGSLPLFVEFDTRRCDSGEAQLSHVLSL</sequence>
<accession>A0A4Y2IVF0</accession>
<reference evidence="4 8" key="1">
    <citation type="journal article" date="2019" name="Sci. Rep.">
        <title>Orb-weaving spider Araneus ventricosus genome elucidates the spidroin gene catalogue.</title>
        <authorList>
            <person name="Kono N."/>
            <person name="Nakamura H."/>
            <person name="Ohtoshi R."/>
            <person name="Moran D.A.P."/>
            <person name="Shinohara A."/>
            <person name="Yoshida Y."/>
            <person name="Fujiwara M."/>
            <person name="Mori M."/>
            <person name="Tomita M."/>
            <person name="Arakawa K."/>
        </authorList>
    </citation>
    <scope>NUCLEOTIDE SEQUENCE [LARGE SCALE GENOMIC DNA]</scope>
</reference>
<dbReference type="EMBL" id="BGPR01264673">
    <property type="protein sequence ID" value="GBM81635.1"/>
    <property type="molecule type" value="Genomic_DNA"/>
</dbReference>
<dbReference type="EMBL" id="BGPR01264760">
    <property type="protein sequence ID" value="GBM81868.1"/>
    <property type="molecule type" value="Genomic_DNA"/>
</dbReference>
<evidence type="ECO:0000313" key="6">
    <source>
        <dbReference type="EMBL" id="GBM83434.1"/>
    </source>
</evidence>
<dbReference type="EMBL" id="BGPR01265331">
    <property type="protein sequence ID" value="GBM83434.1"/>
    <property type="molecule type" value="Genomic_DNA"/>
</dbReference>
<dbReference type="EMBL" id="BGPR01264690">
    <property type="protein sequence ID" value="GBM81680.1"/>
    <property type="molecule type" value="Genomic_DNA"/>
</dbReference>
<organism evidence="4 8">
    <name type="scientific">Araneus ventricosus</name>
    <name type="common">Orbweaver spider</name>
    <name type="synonym">Epeira ventricosa</name>
    <dbReference type="NCBI Taxonomy" id="182803"/>
    <lineage>
        <taxon>Eukaryota</taxon>
        <taxon>Metazoa</taxon>
        <taxon>Ecdysozoa</taxon>
        <taxon>Arthropoda</taxon>
        <taxon>Chelicerata</taxon>
        <taxon>Arachnida</taxon>
        <taxon>Araneae</taxon>
        <taxon>Araneomorphae</taxon>
        <taxon>Entelegynae</taxon>
        <taxon>Araneoidea</taxon>
        <taxon>Araneidae</taxon>
        <taxon>Araneus</taxon>
    </lineage>
</organism>
<evidence type="ECO:0000313" key="1">
    <source>
        <dbReference type="EMBL" id="GBM81635.1"/>
    </source>
</evidence>